<evidence type="ECO:0008006" key="3">
    <source>
        <dbReference type="Google" id="ProtNLM"/>
    </source>
</evidence>
<comment type="caution">
    <text evidence="1">The sequence shown here is derived from an EMBL/GenBank/DDBJ whole genome shotgun (WGS) entry which is preliminary data.</text>
</comment>
<sequence length="953" mass="105767">MMDNRSRVAYQMGEPVICAVYPTCVLFCWDPPRPATAATEADRSLLWTYEVEWVTSHSPNKEHTSGATPYCHAVIEVVYPNEVMNIRIVARANVSADVVAYSSTSCTMNASVTVTLPWLHKQSMESRCIFDGLLFSTNGAQCIEAIPDGLDYVKATITSVYMLESSFACIVVKAVYDDPPLPITTSAVYYFVVCSKTLVRQRERLRHSGIQELLEKGEASAVFCGIGEMGSSATLATHIFIASIPESLNRLRARVFCIAYGTPRRMFFEDSLVLASTLAFSGNFLYYTSLLEAPDPSSGYKNRQPPPQDVKGKTVVNDTALRFNAPLGVRCGPFLDLQEGRHYLRTRCSGLETLCEEECHEHLDASQQLRILSHLLLPGGEAVLLPAIKTVEHTVEDGVVVCLHITGTNLQYRPQICVSSHGGWPAQVSVTHVSPRQINATFSLVEMLSMESSRRLKPLRRLRVDFAFLTDLGHTSYLNYTIDVPEDVAELIFLENRNEIPHAWIFSQPMNLIDNAIIIEPLLTTPMTKERRKFELARQASTEILEALSSISEVASYYVIKKQNVGLLGFVANVAAKVSTSSMTSQAMTPMAIEAPLTRERVFEKKLGEYINSKKRAVSSLLSNLAGWKQQLHQGLPWMTDTHYRDKLCSLFSVLEKTRPAPGASLVSLEISLFTFVLRFLRNTCGVANLQHLISLHHYMNFEKFYQLVYPLFLASTPTLENAAFVIVLESAALWAVCLIFHLRCSYLFKHLIVVTGCGGCGCTTICNALSRLCMEQDYSFRSSQRVRNIWICHSVESELDDLKEVLLLGVSATVVVVGEFADITGMGYKATLGSLRRSVRNATNQRIYAFLSKVDELVGFCSGSISGLDEGVDLVAVLRDTARALVSEGAAGRDVPRHLVAVSFAPSVSLLKSSRFVQLTGVSANIFAEKLLTVSLGELRRILSRIRKRSHH</sequence>
<dbReference type="OrthoDB" id="240966at2759"/>
<accession>A0A061IUR1</accession>
<keyword evidence="2" id="KW-1185">Reference proteome</keyword>
<evidence type="ECO:0000313" key="2">
    <source>
        <dbReference type="Proteomes" id="UP000031737"/>
    </source>
</evidence>
<dbReference type="VEuPathDB" id="TriTrypDB:TRSC58_05446"/>
<dbReference type="Proteomes" id="UP000031737">
    <property type="component" value="Unassembled WGS sequence"/>
</dbReference>
<reference evidence="1 2" key="1">
    <citation type="submission" date="2013-07" db="EMBL/GenBank/DDBJ databases">
        <authorList>
            <person name="Stoco P.H."/>
            <person name="Wagner G."/>
            <person name="Gerber A."/>
            <person name="Zaha A."/>
            <person name="Thompson C."/>
            <person name="Bartholomeu D.C."/>
            <person name="Luckemeyer D.D."/>
            <person name="Bahia D."/>
            <person name="Loreto E."/>
            <person name="Prestes E.B."/>
            <person name="Lima F.M."/>
            <person name="Rodrigues-Luiz G."/>
            <person name="Vallejo G.A."/>
            <person name="Filho J.F."/>
            <person name="Monteiro K.M."/>
            <person name="Tyler K.M."/>
            <person name="de Almeida L.G."/>
            <person name="Ortiz M.F."/>
            <person name="Siervo M.A."/>
            <person name="de Moraes M.H."/>
            <person name="Cunha O.L."/>
            <person name="Mendonca-Neto R."/>
            <person name="Silva R."/>
            <person name="Teixeira S.M."/>
            <person name="Murta S.M."/>
            <person name="Sincero T.C."/>
            <person name="Mendes T.A."/>
            <person name="Urmenyi T.P."/>
            <person name="Silva V.G."/>
            <person name="da Rocha W.D."/>
            <person name="Andersson B."/>
            <person name="Romanha A.J."/>
            <person name="Steindel M."/>
            <person name="de Vasconcelos A.T."/>
            <person name="Grisard E.C."/>
        </authorList>
    </citation>
    <scope>NUCLEOTIDE SEQUENCE [LARGE SCALE GENOMIC DNA]</scope>
    <source>
        <strain evidence="1 2">SC58</strain>
    </source>
</reference>
<organism evidence="1 2">
    <name type="scientific">Trypanosoma rangeli SC58</name>
    <dbReference type="NCBI Taxonomy" id="429131"/>
    <lineage>
        <taxon>Eukaryota</taxon>
        <taxon>Discoba</taxon>
        <taxon>Euglenozoa</taxon>
        <taxon>Kinetoplastea</taxon>
        <taxon>Metakinetoplastina</taxon>
        <taxon>Trypanosomatida</taxon>
        <taxon>Trypanosomatidae</taxon>
        <taxon>Trypanosoma</taxon>
        <taxon>Herpetosoma</taxon>
    </lineage>
</organism>
<proteinExistence type="predicted"/>
<evidence type="ECO:0000313" key="1">
    <source>
        <dbReference type="EMBL" id="ESL06873.1"/>
    </source>
</evidence>
<dbReference type="EMBL" id="AUPL01005446">
    <property type="protein sequence ID" value="ESL06873.1"/>
    <property type="molecule type" value="Genomic_DNA"/>
</dbReference>
<protein>
    <recommendedName>
        <fullName evidence="3">Trypanosoma vivax</fullName>
    </recommendedName>
</protein>
<dbReference type="AlphaFoldDB" id="A0A061IUR1"/>
<gene>
    <name evidence="1" type="ORF">TRSC58_05446</name>
</gene>
<name>A0A061IUR1_TRYRA</name>